<name>A0ABS8D0Y5_9FIRM</name>
<protein>
    <submittedName>
        <fullName evidence="1">Uncharacterized protein</fullName>
    </submittedName>
</protein>
<evidence type="ECO:0000313" key="1">
    <source>
        <dbReference type="EMBL" id="MCB5447135.1"/>
    </source>
</evidence>
<organism evidence="1 2">
    <name type="scientific">Intestinibacter bartlettii</name>
    <dbReference type="NCBI Taxonomy" id="261299"/>
    <lineage>
        <taxon>Bacteria</taxon>
        <taxon>Bacillati</taxon>
        <taxon>Bacillota</taxon>
        <taxon>Clostridia</taxon>
        <taxon>Peptostreptococcales</taxon>
        <taxon>Peptostreptococcaceae</taxon>
        <taxon>Intestinibacter</taxon>
    </lineage>
</organism>
<dbReference type="RefSeq" id="WP_226915322.1">
    <property type="nucleotide sequence ID" value="NZ_BAABXU010000001.1"/>
</dbReference>
<accession>A0ABS8D0Y5</accession>
<gene>
    <name evidence="1" type="ORF">LIP50_13095</name>
</gene>
<dbReference type="Proteomes" id="UP001299409">
    <property type="component" value="Unassembled WGS sequence"/>
</dbReference>
<keyword evidence="2" id="KW-1185">Reference proteome</keyword>
<sequence>MRFIKVYIIFEELDEMSKGQKLYDYECVSCRFNKGLTEFLIEEFRQDAIFGF</sequence>
<comment type="caution">
    <text evidence="1">The sequence shown here is derived from an EMBL/GenBank/DDBJ whole genome shotgun (WGS) entry which is preliminary data.</text>
</comment>
<proteinExistence type="predicted"/>
<dbReference type="EMBL" id="JAJBMB010000016">
    <property type="protein sequence ID" value="MCB5447135.1"/>
    <property type="molecule type" value="Genomic_DNA"/>
</dbReference>
<reference evidence="1 2" key="1">
    <citation type="submission" date="2021-10" db="EMBL/GenBank/DDBJ databases">
        <title>Collection of gut derived symbiotic bacterial strains cultured from healthy donors.</title>
        <authorList>
            <person name="Lin H."/>
            <person name="Littmann E."/>
            <person name="Claire K."/>
            <person name="Pamer E."/>
        </authorList>
    </citation>
    <scope>NUCLEOTIDE SEQUENCE [LARGE SCALE GENOMIC DNA]</scope>
    <source>
        <strain evidence="1 2">MSK.17.68</strain>
    </source>
</reference>
<evidence type="ECO:0000313" key="2">
    <source>
        <dbReference type="Proteomes" id="UP001299409"/>
    </source>
</evidence>